<feature type="transmembrane region" description="Helical" evidence="1">
    <location>
        <begin position="95"/>
        <end position="113"/>
    </location>
</feature>
<proteinExistence type="predicted"/>
<sequence length="146" mass="15034">MPASVVVGYSVATAQFDSSLTAEQVQALQTTLLDKRYSALTVAGQLGTFKSVFKRIIGVLNAFAVGVGTFISNVLDHTGLSGLSGLPGSHIMQFAPASIAIIVVVVMLLIIFAGTSPALRAKMCAVAQVAIETTAMARCSSTAASR</sequence>
<keyword evidence="3" id="KW-1185">Reference proteome</keyword>
<keyword evidence="1" id="KW-0812">Transmembrane</keyword>
<feature type="transmembrane region" description="Helical" evidence="1">
    <location>
        <begin position="56"/>
        <end position="75"/>
    </location>
</feature>
<dbReference type="AlphaFoldDB" id="A0A7Z0ECS1"/>
<dbReference type="EMBL" id="JACCFM010000001">
    <property type="protein sequence ID" value="NYJ18629.1"/>
    <property type="molecule type" value="Genomic_DNA"/>
</dbReference>
<dbReference type="Proteomes" id="UP000537260">
    <property type="component" value="Unassembled WGS sequence"/>
</dbReference>
<comment type="caution">
    <text evidence="2">The sequence shown here is derived from an EMBL/GenBank/DDBJ whole genome shotgun (WGS) entry which is preliminary data.</text>
</comment>
<accession>A0A7Z0ECS1</accession>
<keyword evidence="1" id="KW-1133">Transmembrane helix</keyword>
<evidence type="ECO:0000313" key="2">
    <source>
        <dbReference type="EMBL" id="NYJ18629.1"/>
    </source>
</evidence>
<dbReference type="RefSeq" id="WP_179577509.1">
    <property type="nucleotide sequence ID" value="NZ_JACCFM010000001.1"/>
</dbReference>
<evidence type="ECO:0000313" key="3">
    <source>
        <dbReference type="Proteomes" id="UP000537260"/>
    </source>
</evidence>
<keyword evidence="1" id="KW-0472">Membrane</keyword>
<evidence type="ECO:0000256" key="1">
    <source>
        <dbReference type="SAM" id="Phobius"/>
    </source>
</evidence>
<reference evidence="2 3" key="1">
    <citation type="submission" date="2020-07" db="EMBL/GenBank/DDBJ databases">
        <title>Sequencing the genomes of 1000 actinobacteria strains.</title>
        <authorList>
            <person name="Klenk H.-P."/>
        </authorList>
    </citation>
    <scope>NUCLEOTIDE SEQUENCE [LARGE SCALE GENOMIC DNA]</scope>
    <source>
        <strain evidence="2 3">LI1</strain>
    </source>
</reference>
<protein>
    <submittedName>
        <fullName evidence="2">Uncharacterized protein</fullName>
    </submittedName>
</protein>
<organism evidence="2 3">
    <name type="scientific">Glaciibacter psychrotolerans</name>
    <dbReference type="NCBI Taxonomy" id="670054"/>
    <lineage>
        <taxon>Bacteria</taxon>
        <taxon>Bacillati</taxon>
        <taxon>Actinomycetota</taxon>
        <taxon>Actinomycetes</taxon>
        <taxon>Micrococcales</taxon>
        <taxon>Microbacteriaceae</taxon>
        <taxon>Glaciibacter</taxon>
    </lineage>
</organism>
<name>A0A7Z0ECS1_9MICO</name>
<gene>
    <name evidence="2" type="ORF">HNR05_000420</name>
</gene>